<accession>A0A7G5CDK0</accession>
<name>A0A7G5CDK0_WOLPI</name>
<dbReference type="AlphaFoldDB" id="A0A7G5CDK0"/>
<keyword evidence="1" id="KW-0472">Membrane</keyword>
<protein>
    <submittedName>
        <fullName evidence="2">Uncharacterized protein</fullName>
    </submittedName>
</protein>
<sequence length="101" mass="11396">MYNTEIKIPVLPFLSSQCLALGSSFLYKFTKSASFYNEKPILTKLNALLAIKFPGCQCQATRMTPFFFLDPSVSYFHNTLTTVIPLCVSGIYAKKYRSGMM</sequence>
<organism evidence="2 3">
    <name type="scientific">Wolbachia pipientis</name>
    <dbReference type="NCBI Taxonomy" id="955"/>
    <lineage>
        <taxon>Bacteria</taxon>
        <taxon>Pseudomonadati</taxon>
        <taxon>Pseudomonadota</taxon>
        <taxon>Alphaproteobacteria</taxon>
        <taxon>Rickettsiales</taxon>
        <taxon>Anaplasmataceae</taxon>
        <taxon>Wolbachieae</taxon>
        <taxon>Wolbachia</taxon>
    </lineage>
</organism>
<evidence type="ECO:0000256" key="1">
    <source>
        <dbReference type="SAM" id="Phobius"/>
    </source>
</evidence>
<gene>
    <name evidence="2" type="ORF">HC356_04690</name>
</gene>
<evidence type="ECO:0000313" key="2">
    <source>
        <dbReference type="EMBL" id="QMV47284.1"/>
    </source>
</evidence>
<keyword evidence="1" id="KW-0812">Transmembrane</keyword>
<proteinExistence type="predicted"/>
<reference evidence="2 3" key="1">
    <citation type="journal article" date="2020" name="Mol. Biol. Evol.">
        <title>Life and death of selfish genes: comparative genomics reveals the dynamic evolution of cytoplasmic incompatibility.</title>
        <authorList>
            <person name="Martinez J."/>
            <person name="Klasson L."/>
            <person name="Welch J."/>
            <person name="Jiggins F.M."/>
        </authorList>
    </citation>
    <scope>NUCLEOTIDE SEQUENCE [LARGE SCALE GENOMIC DNA]</scope>
    <source>
        <strain evidence="2">WNik</strain>
    </source>
</reference>
<feature type="transmembrane region" description="Helical" evidence="1">
    <location>
        <begin position="75"/>
        <end position="93"/>
    </location>
</feature>
<dbReference type="EMBL" id="CP050530">
    <property type="protein sequence ID" value="QMV47284.1"/>
    <property type="molecule type" value="Genomic_DNA"/>
</dbReference>
<dbReference type="RefSeq" id="WP_182183099.1">
    <property type="nucleotide sequence ID" value="NZ_CP050530.1"/>
</dbReference>
<dbReference type="Proteomes" id="UP000515596">
    <property type="component" value="Chromosome"/>
</dbReference>
<keyword evidence="1" id="KW-1133">Transmembrane helix</keyword>
<evidence type="ECO:0000313" key="3">
    <source>
        <dbReference type="Proteomes" id="UP000515596"/>
    </source>
</evidence>